<name>A0A484ZFA3_9GAMM</name>
<evidence type="ECO:0000313" key="1">
    <source>
        <dbReference type="EMBL" id="VFS47162.1"/>
    </source>
</evidence>
<accession>A0A484ZFA3</accession>
<sequence>MPTLPTPKTGAFHFTLLRDIAQDDWFTLCRLVTRAHRQLRLKPESSDIEPPPVICNGAGITPLRYDDSLIGLSVIVFNGEHHHQLSGDTFILNQHRHPYDRDIVIPTVIPTDLWSWPYYCWPITLAQMSGKSRLMSVVRNGNVSPTGCRQSWQ</sequence>
<proteinExistence type="predicted"/>
<dbReference type="AlphaFoldDB" id="A0A484ZFA3"/>
<dbReference type="RefSeq" id="WP_134531049.1">
    <property type="nucleotide sequence ID" value="NZ_CAADJA010000002.1"/>
</dbReference>
<organism evidence="1 2">
    <name type="scientific">Budvicia aquatica</name>
    <dbReference type="NCBI Taxonomy" id="82979"/>
    <lineage>
        <taxon>Bacteria</taxon>
        <taxon>Pseudomonadati</taxon>
        <taxon>Pseudomonadota</taxon>
        <taxon>Gammaproteobacteria</taxon>
        <taxon>Enterobacterales</taxon>
        <taxon>Budviciaceae</taxon>
        <taxon>Budvicia</taxon>
    </lineage>
</organism>
<evidence type="ECO:0000313" key="2">
    <source>
        <dbReference type="Proteomes" id="UP000373449"/>
    </source>
</evidence>
<protein>
    <submittedName>
        <fullName evidence="1">Uncharacterized protein</fullName>
    </submittedName>
</protein>
<dbReference type="EMBL" id="CAADJA010000002">
    <property type="protein sequence ID" value="VFS47162.1"/>
    <property type="molecule type" value="Genomic_DNA"/>
</dbReference>
<gene>
    <name evidence="1" type="ORF">NCTC12282_02097</name>
</gene>
<dbReference type="Proteomes" id="UP000373449">
    <property type="component" value="Unassembled WGS sequence"/>
</dbReference>
<reference evidence="1 2" key="1">
    <citation type="submission" date="2019-03" db="EMBL/GenBank/DDBJ databases">
        <authorList>
            <consortium name="Pathogen Informatics"/>
        </authorList>
    </citation>
    <scope>NUCLEOTIDE SEQUENCE [LARGE SCALE GENOMIC DNA]</scope>
    <source>
        <strain evidence="1 2">NCTC12282</strain>
    </source>
</reference>